<feature type="region of interest" description="Disordered" evidence="1">
    <location>
        <begin position="290"/>
        <end position="344"/>
    </location>
</feature>
<evidence type="ECO:0000313" key="3">
    <source>
        <dbReference type="Proteomes" id="UP000018817"/>
    </source>
</evidence>
<feature type="compositionally biased region" description="Gly residues" evidence="1">
    <location>
        <begin position="299"/>
        <end position="308"/>
    </location>
</feature>
<dbReference type="EMBL" id="KI669587">
    <property type="protein sequence ID" value="ETN08702.1"/>
    <property type="molecule type" value="Genomic_DNA"/>
</dbReference>
<dbReference type="Proteomes" id="UP000018817">
    <property type="component" value="Unassembled WGS sequence"/>
</dbReference>
<reference evidence="2 3" key="2">
    <citation type="submission" date="2013-11" db="EMBL/GenBank/DDBJ databases">
        <title>The Genome Sequence of Phytophthora parasitica INRA-310.</title>
        <authorList>
            <consortium name="The Broad Institute Genomics Platform"/>
            <person name="Russ C."/>
            <person name="Tyler B."/>
            <person name="Panabieres F."/>
            <person name="Shan W."/>
            <person name="Tripathy S."/>
            <person name="Grunwald N."/>
            <person name="Machado M."/>
            <person name="Johnson C.S."/>
            <person name="Arredondo F."/>
            <person name="Hong C."/>
            <person name="Coffey M."/>
            <person name="Young S.K."/>
            <person name="Zeng Q."/>
            <person name="Gargeya S."/>
            <person name="Fitzgerald M."/>
            <person name="Abouelleil A."/>
            <person name="Alvarado L."/>
            <person name="Chapman S.B."/>
            <person name="Gainer-Dewar J."/>
            <person name="Goldberg J."/>
            <person name="Griggs A."/>
            <person name="Gujja S."/>
            <person name="Hansen M."/>
            <person name="Howarth C."/>
            <person name="Imamovic A."/>
            <person name="Ireland A."/>
            <person name="Larimer J."/>
            <person name="McCowan C."/>
            <person name="Murphy C."/>
            <person name="Pearson M."/>
            <person name="Poon T.W."/>
            <person name="Priest M."/>
            <person name="Roberts A."/>
            <person name="Saif S."/>
            <person name="Shea T."/>
            <person name="Sykes S."/>
            <person name="Wortman J."/>
            <person name="Nusbaum C."/>
            <person name="Birren B."/>
        </authorList>
    </citation>
    <scope>NUCLEOTIDE SEQUENCE [LARGE SCALE GENOMIC DNA]</scope>
    <source>
        <strain evidence="2 3">INRA-310</strain>
    </source>
</reference>
<feature type="region of interest" description="Disordered" evidence="1">
    <location>
        <begin position="1"/>
        <end position="53"/>
    </location>
</feature>
<feature type="compositionally biased region" description="Low complexity" evidence="1">
    <location>
        <begin position="323"/>
        <end position="338"/>
    </location>
</feature>
<feature type="region of interest" description="Disordered" evidence="1">
    <location>
        <begin position="184"/>
        <end position="203"/>
    </location>
</feature>
<dbReference type="RefSeq" id="XP_008905889.1">
    <property type="nucleotide sequence ID" value="XM_008907641.1"/>
</dbReference>
<dbReference type="OMA" id="QWIMTIV"/>
<sequence length="344" mass="35880">MARTKTVQRSSSVTRALSDTLSQQPKETETQLAEQPEANEPATATTKTPVTNLPATENAFLAETIKTPASESPVEQETNDDELSATRVETTTGTQTTSAATTIITSVMTSTVTQPTLLTAAGSMASRAGGQGSAGTLNRPAAHASTQQDKLTMGTTATLLSALQWIMTIVNRLETRINDVEAAQVPSHEQQSTTLPISTTTRSPDTAEAAVTTSVKRMTAAVEAQLHMMTSSESQATEAVTPTVTNLAMDAPPQNVVPGLEQPLVALLETINATNPTAATVAKWGTAARARPAVPPGPGDGDGGGGGSSDDSDYSSRSEDNDNSSADDLCGRRPTTKTWTRRRA</sequence>
<dbReference type="AlphaFoldDB" id="W2Q6B8"/>
<protein>
    <submittedName>
        <fullName evidence="2">Uncharacterized protein</fullName>
    </submittedName>
</protein>
<dbReference type="OrthoDB" id="10637878at2759"/>
<accession>W2Q6B8</accession>
<evidence type="ECO:0000256" key="1">
    <source>
        <dbReference type="SAM" id="MobiDB-lite"/>
    </source>
</evidence>
<gene>
    <name evidence="2" type="ORF">PPTG_11547</name>
</gene>
<feature type="compositionally biased region" description="Polar residues" evidence="1">
    <location>
        <begin position="1"/>
        <end position="33"/>
    </location>
</feature>
<name>W2Q6B8_PHYN3</name>
<proteinExistence type="predicted"/>
<reference evidence="3" key="1">
    <citation type="submission" date="2011-12" db="EMBL/GenBank/DDBJ databases">
        <authorList>
            <consortium name="The Broad Institute Genome Sequencing Platform"/>
            <person name="Russ C."/>
            <person name="Tyler B."/>
            <person name="Panabieres F."/>
            <person name="Shan W."/>
            <person name="Tripathy S."/>
            <person name="Grunwald N."/>
            <person name="Machado M."/>
            <person name="Young S.K."/>
            <person name="Zeng Q."/>
            <person name="Gargeya S."/>
            <person name="Fitzgerald M."/>
            <person name="Haas B."/>
            <person name="Abouelleil A."/>
            <person name="Alvarado L."/>
            <person name="Arachchi H.M."/>
            <person name="Berlin A."/>
            <person name="Chapman S.B."/>
            <person name="Gearin G."/>
            <person name="Goldberg J."/>
            <person name="Griggs A."/>
            <person name="Gujja S."/>
            <person name="Hansen M."/>
            <person name="Heiman D."/>
            <person name="Howarth C."/>
            <person name="Larimer J."/>
            <person name="Lui A."/>
            <person name="MacDonald P.J.P."/>
            <person name="McCowen C."/>
            <person name="Montmayeur A."/>
            <person name="Murphy C."/>
            <person name="Neiman D."/>
            <person name="Pearson M."/>
            <person name="Priest M."/>
            <person name="Roberts A."/>
            <person name="Saif S."/>
            <person name="Shea T."/>
            <person name="Sisk P."/>
            <person name="Stolte C."/>
            <person name="Sykes S."/>
            <person name="Wortman J."/>
            <person name="Nusbaum C."/>
            <person name="Birren B."/>
        </authorList>
    </citation>
    <scope>NUCLEOTIDE SEQUENCE [LARGE SCALE GENOMIC DNA]</scope>
    <source>
        <strain evidence="3">INRA-310</strain>
    </source>
</reference>
<feature type="compositionally biased region" description="Polar residues" evidence="1">
    <location>
        <begin position="187"/>
        <end position="203"/>
    </location>
</feature>
<dbReference type="GeneID" id="20181080"/>
<evidence type="ECO:0000313" key="2">
    <source>
        <dbReference type="EMBL" id="ETN08702.1"/>
    </source>
</evidence>
<feature type="compositionally biased region" description="Low complexity" evidence="1">
    <location>
        <begin position="85"/>
        <end position="96"/>
    </location>
</feature>
<feature type="region of interest" description="Disordered" evidence="1">
    <location>
        <begin position="124"/>
        <end position="149"/>
    </location>
</feature>
<feature type="compositionally biased region" description="Polar residues" evidence="1">
    <location>
        <begin position="42"/>
        <end position="53"/>
    </location>
</feature>
<dbReference type="VEuPathDB" id="FungiDB:PPTG_11547"/>
<feature type="compositionally biased region" description="Polar residues" evidence="1">
    <location>
        <begin position="67"/>
        <end position="76"/>
    </location>
</feature>
<organism evidence="2 3">
    <name type="scientific">Phytophthora nicotianae (strain INRA-310)</name>
    <name type="common">Phytophthora parasitica</name>
    <dbReference type="NCBI Taxonomy" id="761204"/>
    <lineage>
        <taxon>Eukaryota</taxon>
        <taxon>Sar</taxon>
        <taxon>Stramenopiles</taxon>
        <taxon>Oomycota</taxon>
        <taxon>Peronosporomycetes</taxon>
        <taxon>Peronosporales</taxon>
        <taxon>Peronosporaceae</taxon>
        <taxon>Phytophthora</taxon>
    </lineage>
</organism>
<feature type="region of interest" description="Disordered" evidence="1">
    <location>
        <begin position="66"/>
        <end position="96"/>
    </location>
</feature>